<keyword evidence="5" id="KW-1015">Disulfide bond</keyword>
<evidence type="ECO:0000256" key="1">
    <source>
        <dbReference type="ARBA" id="ARBA00004613"/>
    </source>
</evidence>
<dbReference type="AlphaFoldDB" id="A0A9W7WA97"/>
<dbReference type="InterPro" id="IPR001483">
    <property type="entry name" value="Urotensin_II"/>
</dbReference>
<feature type="non-terminal residue" evidence="7">
    <location>
        <position position="119"/>
    </location>
</feature>
<gene>
    <name evidence="7" type="ORF">IRJ41_018765</name>
</gene>
<dbReference type="PROSITE" id="PS00984">
    <property type="entry name" value="UROTENSIN_II"/>
    <property type="match status" value="1"/>
</dbReference>
<organism evidence="7 8">
    <name type="scientific">Triplophysa rosa</name>
    <name type="common">Cave loach</name>
    <dbReference type="NCBI Taxonomy" id="992332"/>
    <lineage>
        <taxon>Eukaryota</taxon>
        <taxon>Metazoa</taxon>
        <taxon>Chordata</taxon>
        <taxon>Craniata</taxon>
        <taxon>Vertebrata</taxon>
        <taxon>Euteleostomi</taxon>
        <taxon>Actinopterygii</taxon>
        <taxon>Neopterygii</taxon>
        <taxon>Teleostei</taxon>
        <taxon>Ostariophysi</taxon>
        <taxon>Cypriniformes</taxon>
        <taxon>Nemacheilidae</taxon>
        <taxon>Triplophysa</taxon>
    </lineage>
</organism>
<evidence type="ECO:0000256" key="6">
    <source>
        <dbReference type="SAM" id="SignalP"/>
    </source>
</evidence>
<reference evidence="7" key="1">
    <citation type="submission" date="2021-02" db="EMBL/GenBank/DDBJ databases">
        <title>Comparative genomics reveals that relaxation of natural selection precedes convergent phenotypic evolution of cavefish.</title>
        <authorList>
            <person name="Peng Z."/>
        </authorList>
    </citation>
    <scope>NUCLEOTIDE SEQUENCE</scope>
    <source>
        <tissue evidence="7">Muscle</tissue>
    </source>
</reference>
<dbReference type="GO" id="GO:0005576">
    <property type="term" value="C:extracellular region"/>
    <property type="evidence" value="ECO:0007669"/>
    <property type="project" value="UniProtKB-SubCell"/>
</dbReference>
<evidence type="ECO:0000256" key="2">
    <source>
        <dbReference type="ARBA" id="ARBA00006719"/>
    </source>
</evidence>
<comment type="subcellular location">
    <subcellularLocation>
        <location evidence="1">Secreted</location>
    </subcellularLocation>
</comment>
<keyword evidence="6" id="KW-0732">Signal</keyword>
<dbReference type="PANTHER" id="PTHR36876">
    <property type="entry name" value="UROTENSIN-2B"/>
    <property type="match status" value="1"/>
</dbReference>
<evidence type="ECO:0000256" key="3">
    <source>
        <dbReference type="ARBA" id="ARBA00022525"/>
    </source>
</evidence>
<dbReference type="EMBL" id="JAFHDT010000025">
    <property type="protein sequence ID" value="KAI7791374.1"/>
    <property type="molecule type" value="Genomic_DNA"/>
</dbReference>
<keyword evidence="3" id="KW-0964">Secreted</keyword>
<sequence>DVVPSGSFLPRFLAFILLISALDIQTGSLASPVNQIYRSMDDSNIQNQIVAFLLRKNVLPAREEEAIGLELASKIAELQKLGVLQDELNLERQLVSNAIEKERTIPKKRNDACFWKYCI</sequence>
<dbReference type="InterPro" id="IPR043255">
    <property type="entry name" value="U-IIB"/>
</dbReference>
<dbReference type="GO" id="GO:0005179">
    <property type="term" value="F:hormone activity"/>
    <property type="evidence" value="ECO:0007669"/>
    <property type="project" value="UniProtKB-KW"/>
</dbReference>
<keyword evidence="4" id="KW-0372">Hormone</keyword>
<name>A0A9W7WA97_TRIRA</name>
<evidence type="ECO:0000256" key="5">
    <source>
        <dbReference type="ARBA" id="ARBA00023157"/>
    </source>
</evidence>
<dbReference type="GO" id="GO:0008217">
    <property type="term" value="P:regulation of blood pressure"/>
    <property type="evidence" value="ECO:0007669"/>
    <property type="project" value="InterPro"/>
</dbReference>
<dbReference type="GO" id="GO:0097746">
    <property type="term" value="P:blood vessel diameter maintenance"/>
    <property type="evidence" value="ECO:0007669"/>
    <property type="project" value="InterPro"/>
</dbReference>
<evidence type="ECO:0000313" key="8">
    <source>
        <dbReference type="Proteomes" id="UP001059041"/>
    </source>
</evidence>
<protein>
    <submittedName>
        <fullName evidence="7">Urotensin 2 domain containing</fullName>
    </submittedName>
</protein>
<evidence type="ECO:0000256" key="4">
    <source>
        <dbReference type="ARBA" id="ARBA00022702"/>
    </source>
</evidence>
<accession>A0A9W7WA97</accession>
<keyword evidence="8" id="KW-1185">Reference proteome</keyword>
<feature type="signal peptide" evidence="6">
    <location>
        <begin position="1"/>
        <end position="30"/>
    </location>
</feature>
<dbReference type="PANTHER" id="PTHR36876:SF1">
    <property type="entry name" value="UROTENSIN-2B"/>
    <property type="match status" value="1"/>
</dbReference>
<dbReference type="Proteomes" id="UP001059041">
    <property type="component" value="Linkage Group LG25"/>
</dbReference>
<comment type="similarity">
    <text evidence="2">Belongs to the urotensin-2 family.</text>
</comment>
<evidence type="ECO:0000313" key="7">
    <source>
        <dbReference type="EMBL" id="KAI7791374.1"/>
    </source>
</evidence>
<comment type="caution">
    <text evidence="7">The sequence shown here is derived from an EMBL/GenBank/DDBJ whole genome shotgun (WGS) entry which is preliminary data.</text>
</comment>
<proteinExistence type="inferred from homology"/>
<feature type="chain" id="PRO_5040983432" evidence="6">
    <location>
        <begin position="31"/>
        <end position="119"/>
    </location>
</feature>